<proteinExistence type="predicted"/>
<dbReference type="InterPro" id="IPR001173">
    <property type="entry name" value="Glyco_trans_2-like"/>
</dbReference>
<dbReference type="AlphaFoldDB" id="A0A0G0BPZ3"/>
<dbReference type="STRING" id="1618478.UR68_C0031G0007"/>
<dbReference type="Proteomes" id="UP000034457">
    <property type="component" value="Unassembled WGS sequence"/>
</dbReference>
<name>A0A0G0BPZ3_9BACT</name>
<sequence>MKNFRKTSKVSVIIPVYNGASYLVETVESVQKSTYKNFEIILVDDGSKDKSKGLCHRLEKKYKNVNFYWFKKNRGLTSSLNYAVKKAKGEFIARINQDDIMMPNRLKEQVNFLKENPEYVVVGGDITLFDENYRFVDNISFPKSDSDIRNQWLLMSPYADPTVMYRKDAYLKTKGYQKYFWPADDVHMWYQLGQVGKLANLNKILTRVRWHNKAGSIASHKIQIEKTFEVHVWASKNIQEANFYHWIFWYSQLIAGKLFPPRFNWFIYRRIREIQNFLRDLTKTAKLNKVSIQPKRYSVSGV</sequence>
<protein>
    <submittedName>
        <fullName evidence="2">Glycosyl transferase family 2</fullName>
    </submittedName>
</protein>
<accession>A0A0G0BPZ3</accession>
<dbReference type="SUPFAM" id="SSF53448">
    <property type="entry name" value="Nucleotide-diphospho-sugar transferases"/>
    <property type="match status" value="1"/>
</dbReference>
<evidence type="ECO:0000259" key="1">
    <source>
        <dbReference type="Pfam" id="PF00535"/>
    </source>
</evidence>
<dbReference type="InterPro" id="IPR029044">
    <property type="entry name" value="Nucleotide-diphossugar_trans"/>
</dbReference>
<dbReference type="CDD" id="cd00761">
    <property type="entry name" value="Glyco_tranf_GTA_type"/>
    <property type="match status" value="1"/>
</dbReference>
<feature type="domain" description="Glycosyltransferase 2-like" evidence="1">
    <location>
        <begin position="11"/>
        <end position="170"/>
    </location>
</feature>
<evidence type="ECO:0000313" key="2">
    <source>
        <dbReference type="EMBL" id="KKP71589.1"/>
    </source>
</evidence>
<gene>
    <name evidence="2" type="ORF">UR68_C0031G0007</name>
</gene>
<evidence type="ECO:0000313" key="3">
    <source>
        <dbReference type="Proteomes" id="UP000034457"/>
    </source>
</evidence>
<keyword evidence="2" id="KW-0808">Transferase</keyword>
<dbReference type="PANTHER" id="PTHR22916:SF3">
    <property type="entry name" value="UDP-GLCNAC:BETAGAL BETA-1,3-N-ACETYLGLUCOSAMINYLTRANSFERASE-LIKE PROTEIN 1"/>
    <property type="match status" value="1"/>
</dbReference>
<dbReference type="PANTHER" id="PTHR22916">
    <property type="entry name" value="GLYCOSYLTRANSFERASE"/>
    <property type="match status" value="1"/>
</dbReference>
<organism evidence="2 3">
    <name type="scientific">Candidatus Roizmanbacteria bacterium GW2011_GWA2_35_19</name>
    <dbReference type="NCBI Taxonomy" id="1618478"/>
    <lineage>
        <taxon>Bacteria</taxon>
        <taxon>Candidatus Roizmaniibacteriota</taxon>
    </lineage>
</organism>
<dbReference type="EMBL" id="LBQC01000031">
    <property type="protein sequence ID" value="KKP71589.1"/>
    <property type="molecule type" value="Genomic_DNA"/>
</dbReference>
<dbReference type="Pfam" id="PF00535">
    <property type="entry name" value="Glycos_transf_2"/>
    <property type="match status" value="1"/>
</dbReference>
<comment type="caution">
    <text evidence="2">The sequence shown here is derived from an EMBL/GenBank/DDBJ whole genome shotgun (WGS) entry which is preliminary data.</text>
</comment>
<dbReference type="GO" id="GO:0016758">
    <property type="term" value="F:hexosyltransferase activity"/>
    <property type="evidence" value="ECO:0007669"/>
    <property type="project" value="UniProtKB-ARBA"/>
</dbReference>
<reference evidence="2 3" key="1">
    <citation type="journal article" date="2015" name="Nature">
        <title>rRNA introns, odd ribosomes, and small enigmatic genomes across a large radiation of phyla.</title>
        <authorList>
            <person name="Brown C.T."/>
            <person name="Hug L.A."/>
            <person name="Thomas B.C."/>
            <person name="Sharon I."/>
            <person name="Castelle C.J."/>
            <person name="Singh A."/>
            <person name="Wilkins M.J."/>
            <person name="Williams K.H."/>
            <person name="Banfield J.F."/>
        </authorList>
    </citation>
    <scope>NUCLEOTIDE SEQUENCE [LARGE SCALE GENOMIC DNA]</scope>
</reference>
<dbReference type="Gene3D" id="3.90.550.10">
    <property type="entry name" value="Spore Coat Polysaccharide Biosynthesis Protein SpsA, Chain A"/>
    <property type="match status" value="1"/>
</dbReference>